<evidence type="ECO:0000313" key="2">
    <source>
        <dbReference type="EMBL" id="OMP09634.1"/>
    </source>
</evidence>
<dbReference type="AlphaFoldDB" id="A0A1R3KRE4"/>
<dbReference type="STRING" id="93759.A0A1R3KRE4"/>
<comment type="caution">
    <text evidence="2">The sequence shown here is derived from an EMBL/GenBank/DDBJ whole genome shotgun (WGS) entry which is preliminary data.</text>
</comment>
<dbReference type="EMBL" id="AWUE01012284">
    <property type="protein sequence ID" value="OMP09634.1"/>
    <property type="molecule type" value="Genomic_DNA"/>
</dbReference>
<name>A0A1R3KRE4_9ROSI</name>
<dbReference type="PANTHER" id="PTHR33623:SF4">
    <property type="entry name" value="DUF4378 DOMAIN-CONTAINING PROTEIN"/>
    <property type="match status" value="1"/>
</dbReference>
<proteinExistence type="predicted"/>
<sequence>MLKDYLRDDLSSCSSSGFKSFPRRQCCTTIRFLLEADLKKSKDYYSSNTAKRLLKRKSSKQASTAAISALQKASEAFLKAVKLLPFASIKPSTSRALQSNGTSKKGLLPRSFSRRLFSRSFWRKAEKIDDGGGGEVIEIRQWRSFREFLEEKNQPSDQNNIGNVNTTDTCSSIITTTTSRVSTSSTSGNSNSWAESEFTVDIFQSSSGNSENSNLNGVVEDKTNLPEKEKVSNIVGVTVGEEASINYTKEQKWRNEEGKEQFSPVSILDCPFDDEEENNSPSFQDKLERVEGTKQKLMQKIRRFESLAQLEPVDLEKRIALAEHEDGNNNKQDKFTEANEKLLKQLKSKYPSDCFYWADNLLLDFFSERMVEDEGVLIELELVKVAEDWINGNPQEVILGWEVQEGRKAYVKEMERIENWRSFDEEKEEVGLKVELEVFSWLVDELLTDLF</sequence>
<protein>
    <recommendedName>
        <fullName evidence="4">DUF4378 domain-containing protein</fullName>
    </recommendedName>
</protein>
<evidence type="ECO:0000313" key="3">
    <source>
        <dbReference type="Proteomes" id="UP000187203"/>
    </source>
</evidence>
<evidence type="ECO:0008006" key="4">
    <source>
        <dbReference type="Google" id="ProtNLM"/>
    </source>
</evidence>
<organism evidence="2 3">
    <name type="scientific">Corchorus olitorius</name>
    <dbReference type="NCBI Taxonomy" id="93759"/>
    <lineage>
        <taxon>Eukaryota</taxon>
        <taxon>Viridiplantae</taxon>
        <taxon>Streptophyta</taxon>
        <taxon>Embryophyta</taxon>
        <taxon>Tracheophyta</taxon>
        <taxon>Spermatophyta</taxon>
        <taxon>Magnoliopsida</taxon>
        <taxon>eudicotyledons</taxon>
        <taxon>Gunneridae</taxon>
        <taxon>Pentapetalae</taxon>
        <taxon>rosids</taxon>
        <taxon>malvids</taxon>
        <taxon>Malvales</taxon>
        <taxon>Malvaceae</taxon>
        <taxon>Grewioideae</taxon>
        <taxon>Apeibeae</taxon>
        <taxon>Corchorus</taxon>
    </lineage>
</organism>
<dbReference type="OrthoDB" id="668456at2759"/>
<keyword evidence="1" id="KW-0175">Coiled coil</keyword>
<dbReference type="Proteomes" id="UP000187203">
    <property type="component" value="Unassembled WGS sequence"/>
</dbReference>
<reference evidence="3" key="1">
    <citation type="submission" date="2013-09" db="EMBL/GenBank/DDBJ databases">
        <title>Corchorus olitorius genome sequencing.</title>
        <authorList>
            <person name="Alam M."/>
            <person name="Haque M.S."/>
            <person name="Islam M.S."/>
            <person name="Emdad E.M."/>
            <person name="Islam M.M."/>
            <person name="Ahmed B."/>
            <person name="Halim A."/>
            <person name="Hossen Q.M.M."/>
            <person name="Hossain M.Z."/>
            <person name="Ahmed R."/>
            <person name="Khan M.M."/>
            <person name="Islam R."/>
            <person name="Rashid M.M."/>
            <person name="Khan S.A."/>
            <person name="Rahman M.S."/>
            <person name="Alam M."/>
            <person name="Yahiya A.S."/>
            <person name="Khan M.S."/>
            <person name="Azam M.S."/>
            <person name="Haque T."/>
            <person name="Lashkar M.Z.H."/>
            <person name="Akhand A.I."/>
            <person name="Morshed G."/>
            <person name="Roy S."/>
            <person name="Uddin K.S."/>
            <person name="Rabeya T."/>
            <person name="Hossain A.S."/>
            <person name="Chowdhury A."/>
            <person name="Snigdha A.R."/>
            <person name="Mortoza M.S."/>
            <person name="Matin S.A."/>
            <person name="Hoque S.M.E."/>
            <person name="Islam M.K."/>
            <person name="Roy D.K."/>
            <person name="Haider R."/>
            <person name="Moosa M.M."/>
            <person name="Elias S.M."/>
            <person name="Hasan A.M."/>
            <person name="Jahan S."/>
            <person name="Shafiuddin M."/>
            <person name="Mahmood N."/>
            <person name="Shommy N.S."/>
        </authorList>
    </citation>
    <scope>NUCLEOTIDE SEQUENCE [LARGE SCALE GENOMIC DNA]</scope>
    <source>
        <strain evidence="3">cv. O-4</strain>
    </source>
</reference>
<dbReference type="PANTHER" id="PTHR33623">
    <property type="entry name" value="OS04G0572500 PROTEIN"/>
    <property type="match status" value="1"/>
</dbReference>
<feature type="coiled-coil region" evidence="1">
    <location>
        <begin position="287"/>
        <end position="341"/>
    </location>
</feature>
<keyword evidence="3" id="KW-1185">Reference proteome</keyword>
<accession>A0A1R3KRE4</accession>
<gene>
    <name evidence="2" type="ORF">COLO4_05272</name>
</gene>
<evidence type="ECO:0000256" key="1">
    <source>
        <dbReference type="SAM" id="Coils"/>
    </source>
</evidence>